<evidence type="ECO:0000256" key="5">
    <source>
        <dbReference type="ARBA" id="ARBA00023136"/>
    </source>
</evidence>
<evidence type="ECO:0000256" key="2">
    <source>
        <dbReference type="ARBA" id="ARBA00022475"/>
    </source>
</evidence>
<feature type="transmembrane region" description="Helical" evidence="6">
    <location>
        <begin position="165"/>
        <end position="185"/>
    </location>
</feature>
<evidence type="ECO:0000256" key="1">
    <source>
        <dbReference type="ARBA" id="ARBA00004651"/>
    </source>
</evidence>
<keyword evidence="4 6" id="KW-1133">Transmembrane helix</keyword>
<feature type="transmembrane region" description="Helical" evidence="6">
    <location>
        <begin position="70"/>
        <end position="91"/>
    </location>
</feature>
<dbReference type="InterPro" id="IPR050586">
    <property type="entry name" value="CPA3_Na-H_Antiporter_D"/>
</dbReference>
<feature type="transmembrane region" description="Helical" evidence="6">
    <location>
        <begin position="205"/>
        <end position="226"/>
    </location>
</feature>
<dbReference type="GO" id="GO:0042773">
    <property type="term" value="P:ATP synthesis coupled electron transport"/>
    <property type="evidence" value="ECO:0007669"/>
    <property type="project" value="InterPro"/>
</dbReference>
<gene>
    <name evidence="8" type="primary">ndhB_3</name>
    <name evidence="8" type="ORF">PNEAJHEF_00004</name>
</gene>
<feature type="transmembrane region" description="Helical" evidence="6">
    <location>
        <begin position="265"/>
        <end position="285"/>
    </location>
</feature>
<organism evidence="8">
    <name type="scientific">Candidatus Methanophaga sp. ANME-1 ERB7</name>
    <dbReference type="NCBI Taxonomy" id="2759913"/>
    <lineage>
        <taxon>Archaea</taxon>
        <taxon>Methanobacteriati</taxon>
        <taxon>Methanobacteriota</taxon>
        <taxon>Stenosarchaea group</taxon>
        <taxon>Methanomicrobia</taxon>
        <taxon>Candidatus Methanophagales</taxon>
        <taxon>Candidatus Methanophagaceae</taxon>
        <taxon>Candidatus Methanophaga</taxon>
    </lineage>
</organism>
<feature type="transmembrane region" description="Helical" evidence="6">
    <location>
        <begin position="134"/>
        <end position="153"/>
    </location>
</feature>
<evidence type="ECO:0000313" key="8">
    <source>
        <dbReference type="EMBL" id="QNO54780.1"/>
    </source>
</evidence>
<feature type="transmembrane region" description="Helical" evidence="6">
    <location>
        <begin position="412"/>
        <end position="433"/>
    </location>
</feature>
<evidence type="ECO:0000256" key="3">
    <source>
        <dbReference type="ARBA" id="ARBA00022692"/>
    </source>
</evidence>
<feature type="domain" description="NADH:quinone oxidoreductase/Mrp antiporter transmembrane" evidence="7">
    <location>
        <begin position="129"/>
        <end position="397"/>
    </location>
</feature>
<proteinExistence type="predicted"/>
<comment type="subcellular location">
    <subcellularLocation>
        <location evidence="1">Cell membrane</location>
        <topology evidence="1">Multi-pass membrane protein</topology>
    </subcellularLocation>
</comment>
<keyword evidence="3 6" id="KW-0812">Transmembrane</keyword>
<dbReference type="InterPro" id="IPR003918">
    <property type="entry name" value="NADH_UbQ_OxRdtase"/>
</dbReference>
<sequence length="502" mass="55339">MIMLYVLLLPLIVVMIAPLLSSKKATYLSAISFLVPFFAIIYCIIKGCTPEISIVTLSAPIGEIYLNFDYIAHAFGLTICIVSAMVALFALPYMVHRFGEMELNVESEFKKYIFLYQFYAVSMLWLVYSGNLILLYVFLEIALITAFFLIYFYGYGNRQWVGQLYLIWSLIAGVLALAGIIIIGVTNGTLALNALVPPFATVGMIAWTLIFIGMVIELPVLGPHVWLPWAHAEAPTPLSALLSPLTVGLAGYVLLRIALIDYSFIAAYRMPIIIYAIFSSIYAGFSVFKQTDFKRLLAYSTVSQMGYMLVALCLGPFGLVGLVIQYMSHAFGKSILFSSAGGIIAVHHGLRDLNKMGGLHDSVPAISNAAVIGFLNLGGMLTIGMIGEFFILRGVVETFLRPESPSFLGWTGSIPILLAVIFMFILSVWYGFYTVRKVFYGKPKDTKRLEISRYFYVPLFIIGIVSVLLVFPPLSTALIPGLNSLIQNLMQLQVATVGGVLP</sequence>
<feature type="transmembrane region" description="Helical" evidence="6">
    <location>
        <begin position="306"/>
        <end position="324"/>
    </location>
</feature>
<feature type="transmembrane region" description="Helical" evidence="6">
    <location>
        <begin position="112"/>
        <end position="128"/>
    </location>
</feature>
<dbReference type="AlphaFoldDB" id="A0A7G9Z3E6"/>
<feature type="transmembrane region" description="Helical" evidence="6">
    <location>
        <begin position="454"/>
        <end position="474"/>
    </location>
</feature>
<feature type="transmembrane region" description="Helical" evidence="6">
    <location>
        <begin position="238"/>
        <end position="259"/>
    </location>
</feature>
<keyword evidence="5 6" id="KW-0472">Membrane</keyword>
<name>A0A7G9Z3E6_9EURY</name>
<accession>A0A7G9Z3E6</accession>
<dbReference type="GO" id="GO:0008137">
    <property type="term" value="F:NADH dehydrogenase (ubiquinone) activity"/>
    <property type="evidence" value="ECO:0007669"/>
    <property type="project" value="InterPro"/>
</dbReference>
<dbReference type="PANTHER" id="PTHR42703">
    <property type="entry name" value="NADH DEHYDROGENASE"/>
    <property type="match status" value="1"/>
</dbReference>
<dbReference type="InterPro" id="IPR001750">
    <property type="entry name" value="ND/Mrp_TM"/>
</dbReference>
<reference evidence="8" key="1">
    <citation type="submission" date="2020-06" db="EMBL/GenBank/DDBJ databases">
        <title>Unique genomic features of the anaerobic methanotrophic archaea.</title>
        <authorList>
            <person name="Chadwick G.L."/>
            <person name="Skennerton C.T."/>
            <person name="Laso-Perez R."/>
            <person name="Leu A.O."/>
            <person name="Speth D.R."/>
            <person name="Yu H."/>
            <person name="Morgan-Lang C."/>
            <person name="Hatzenpichler R."/>
            <person name="Goudeau D."/>
            <person name="Malmstrom R."/>
            <person name="Brazelton W.J."/>
            <person name="Woyke T."/>
            <person name="Hallam S.J."/>
            <person name="Tyson G.W."/>
            <person name="Wegener G."/>
            <person name="Boetius A."/>
            <person name="Orphan V."/>
        </authorList>
    </citation>
    <scope>NUCLEOTIDE SEQUENCE</scope>
</reference>
<protein>
    <submittedName>
        <fullName evidence="8">NAD(P)H-quinone oxidoreductase subunit 2, chloroplastic</fullName>
    </submittedName>
</protein>
<dbReference type="PRINTS" id="PR01437">
    <property type="entry name" value="NUOXDRDTASE4"/>
</dbReference>
<dbReference type="EMBL" id="MT631592">
    <property type="protein sequence ID" value="QNO54780.1"/>
    <property type="molecule type" value="Genomic_DNA"/>
</dbReference>
<dbReference type="Pfam" id="PF00361">
    <property type="entry name" value="Proton_antipo_M"/>
    <property type="match status" value="1"/>
</dbReference>
<evidence type="ECO:0000256" key="6">
    <source>
        <dbReference type="SAM" id="Phobius"/>
    </source>
</evidence>
<evidence type="ECO:0000259" key="7">
    <source>
        <dbReference type="Pfam" id="PF00361"/>
    </source>
</evidence>
<dbReference type="PANTHER" id="PTHR42703:SF1">
    <property type="entry name" value="NA(+)_H(+) ANTIPORTER SUBUNIT D1"/>
    <property type="match status" value="1"/>
</dbReference>
<dbReference type="GO" id="GO:0005886">
    <property type="term" value="C:plasma membrane"/>
    <property type="evidence" value="ECO:0007669"/>
    <property type="project" value="UniProtKB-SubCell"/>
</dbReference>
<evidence type="ECO:0000256" key="4">
    <source>
        <dbReference type="ARBA" id="ARBA00022989"/>
    </source>
</evidence>
<keyword evidence="2" id="KW-1003">Cell membrane</keyword>
<feature type="transmembrane region" description="Helical" evidence="6">
    <location>
        <begin position="371"/>
        <end position="392"/>
    </location>
</feature>